<dbReference type="InterPro" id="IPR012312">
    <property type="entry name" value="Hemerythrin-like"/>
</dbReference>
<dbReference type="PANTHER" id="PTHR36438:SF1">
    <property type="entry name" value="IRON-SULFUR CLUSTER REPAIR PROTEIN YTFE"/>
    <property type="match status" value="1"/>
</dbReference>
<evidence type="ECO:0000313" key="7">
    <source>
        <dbReference type="Proteomes" id="UP000254280"/>
    </source>
</evidence>
<dbReference type="AlphaFoldDB" id="A0A379B4S2"/>
<dbReference type="EMBL" id="UGSS01000002">
    <property type="protein sequence ID" value="SUB33594.1"/>
    <property type="molecule type" value="Genomic_DNA"/>
</dbReference>
<dbReference type="PANTHER" id="PTHR36438">
    <property type="entry name" value="IRON-SULFUR CLUSTER REPAIR PROTEIN YTFE"/>
    <property type="match status" value="1"/>
</dbReference>
<dbReference type="GO" id="GO:0046872">
    <property type="term" value="F:metal ion binding"/>
    <property type="evidence" value="ECO:0007669"/>
    <property type="project" value="UniProtKB-KW"/>
</dbReference>
<sequence length="165" mass="19126">MSTETTFKSDEQLQTASYNDTIEYILSRFHQRHREQLEALIPLAEKLENHHGEREDCPVGIAAALQQAYRDLAQHMMKEERVLFPMIQAGNYAMARMPIQMMEFEHEEHSNALELLLSLTNNLTPPVDACTTWQTLYQGIGEFITDLRQHIHTENDILFARVIAQ</sequence>
<keyword evidence="4" id="KW-0408">Iron</keyword>
<evidence type="ECO:0000256" key="1">
    <source>
        <dbReference type="ARBA" id="ARBA00004496"/>
    </source>
</evidence>
<dbReference type="Proteomes" id="UP000254280">
    <property type="component" value="Unassembled WGS sequence"/>
</dbReference>
<evidence type="ECO:0000256" key="2">
    <source>
        <dbReference type="ARBA" id="ARBA00022490"/>
    </source>
</evidence>
<evidence type="ECO:0000313" key="6">
    <source>
        <dbReference type="EMBL" id="SUB33594.1"/>
    </source>
</evidence>
<keyword evidence="3" id="KW-0479">Metal-binding</keyword>
<proteinExistence type="predicted"/>
<accession>A0A379B4S2</accession>
<dbReference type="GO" id="GO:0005737">
    <property type="term" value="C:cytoplasm"/>
    <property type="evidence" value="ECO:0007669"/>
    <property type="project" value="UniProtKB-SubCell"/>
</dbReference>
<gene>
    <name evidence="6" type="primary">ytfE</name>
    <name evidence="6" type="ORF">NCTC10699_01221</name>
</gene>
<keyword evidence="2" id="KW-0963">Cytoplasm</keyword>
<evidence type="ECO:0000259" key="5">
    <source>
        <dbReference type="Pfam" id="PF01814"/>
    </source>
</evidence>
<feature type="domain" description="Hemerythrin-like" evidence="5">
    <location>
        <begin position="23"/>
        <end position="161"/>
    </location>
</feature>
<evidence type="ECO:0000256" key="4">
    <source>
        <dbReference type="ARBA" id="ARBA00023004"/>
    </source>
</evidence>
<evidence type="ECO:0000256" key="3">
    <source>
        <dbReference type="ARBA" id="ARBA00022723"/>
    </source>
</evidence>
<protein>
    <submittedName>
        <fullName evidence="6">Regulator of cell morphogenesis and NO signaling</fullName>
    </submittedName>
</protein>
<dbReference type="InterPro" id="IPR019903">
    <property type="entry name" value="RIC_family"/>
</dbReference>
<keyword evidence="7" id="KW-1185">Reference proteome</keyword>
<organism evidence="6 7">
    <name type="scientific">[Pasteurella] mairii</name>
    <dbReference type="NCBI Taxonomy" id="757"/>
    <lineage>
        <taxon>Bacteria</taxon>
        <taxon>Pseudomonadati</taxon>
        <taxon>Pseudomonadota</taxon>
        <taxon>Gammaproteobacteria</taxon>
        <taxon>Pasteurellales</taxon>
        <taxon>Pasteurellaceae</taxon>
    </lineage>
</organism>
<dbReference type="Pfam" id="PF01814">
    <property type="entry name" value="Hemerythrin"/>
    <property type="match status" value="1"/>
</dbReference>
<reference evidence="6 7" key="1">
    <citation type="submission" date="2018-06" db="EMBL/GenBank/DDBJ databases">
        <authorList>
            <consortium name="Pathogen Informatics"/>
            <person name="Doyle S."/>
        </authorList>
    </citation>
    <scope>NUCLEOTIDE SEQUENCE [LARGE SCALE GENOMIC DNA]</scope>
    <source>
        <strain evidence="6 7">NCTC10699</strain>
    </source>
</reference>
<dbReference type="Gene3D" id="1.20.120.520">
    <property type="entry name" value="nmb1532 protein domain like"/>
    <property type="match status" value="1"/>
</dbReference>
<name>A0A379B4S2_9PAST</name>
<comment type="subcellular location">
    <subcellularLocation>
        <location evidence="1">Cytoplasm</location>
    </subcellularLocation>
</comment>